<dbReference type="Proteomes" id="UP000184501">
    <property type="component" value="Unassembled WGS sequence"/>
</dbReference>
<dbReference type="PANTHER" id="PTHR43434">
    <property type="entry name" value="PHOSPHOGLYCOLATE PHOSPHATASE"/>
    <property type="match status" value="1"/>
</dbReference>
<dbReference type="SFLD" id="SFLDS00003">
    <property type="entry name" value="Haloacid_Dehalogenase"/>
    <property type="match status" value="1"/>
</dbReference>
<evidence type="ECO:0000313" key="1">
    <source>
        <dbReference type="EMBL" id="SHF36069.1"/>
    </source>
</evidence>
<dbReference type="RefSeq" id="WP_327083437.1">
    <property type="nucleotide sequence ID" value="NZ_FQVN01000003.1"/>
</dbReference>
<dbReference type="Gene3D" id="1.10.150.240">
    <property type="entry name" value="Putative phosphatase, domain 2"/>
    <property type="match status" value="1"/>
</dbReference>
<name>A0A1M5B0T5_STRHI</name>
<evidence type="ECO:0000313" key="2">
    <source>
        <dbReference type="Proteomes" id="UP000184501"/>
    </source>
</evidence>
<dbReference type="GO" id="GO:0008967">
    <property type="term" value="F:phosphoglycolate phosphatase activity"/>
    <property type="evidence" value="ECO:0007669"/>
    <property type="project" value="TreeGrafter"/>
</dbReference>
<proteinExistence type="predicted"/>
<reference evidence="1 2" key="1">
    <citation type="submission" date="2016-11" db="EMBL/GenBank/DDBJ databases">
        <authorList>
            <person name="Jaros S."/>
            <person name="Januszkiewicz K."/>
            <person name="Wedrychowicz H."/>
        </authorList>
    </citation>
    <scope>NUCLEOTIDE SEQUENCE [LARGE SCALE GENOMIC DNA]</scope>
    <source>
        <strain evidence="1 2">DSM 44523</strain>
    </source>
</reference>
<dbReference type="SFLD" id="SFLDG01129">
    <property type="entry name" value="C1.5:_HAD__Beta-PGM__Phosphata"/>
    <property type="match status" value="1"/>
</dbReference>
<accession>A0A1M5B0T5</accession>
<organism evidence="1 2">
    <name type="scientific">Streptoalloteichus hindustanus</name>
    <dbReference type="NCBI Taxonomy" id="2017"/>
    <lineage>
        <taxon>Bacteria</taxon>
        <taxon>Bacillati</taxon>
        <taxon>Actinomycetota</taxon>
        <taxon>Actinomycetes</taxon>
        <taxon>Pseudonocardiales</taxon>
        <taxon>Pseudonocardiaceae</taxon>
        <taxon>Streptoalloteichus</taxon>
    </lineage>
</organism>
<protein>
    <submittedName>
        <fullName evidence="1">Phosphoglycolate phosphatase, HAD superfamily</fullName>
    </submittedName>
</protein>
<dbReference type="InterPro" id="IPR036412">
    <property type="entry name" value="HAD-like_sf"/>
</dbReference>
<dbReference type="Pfam" id="PF12710">
    <property type="entry name" value="HAD"/>
    <property type="match status" value="1"/>
</dbReference>
<dbReference type="Gene3D" id="3.40.50.1000">
    <property type="entry name" value="HAD superfamily/HAD-like"/>
    <property type="match status" value="1"/>
</dbReference>
<dbReference type="STRING" id="2017.SAMN05444320_103345"/>
<dbReference type="InterPro" id="IPR050155">
    <property type="entry name" value="HAD-like_hydrolase_sf"/>
</dbReference>
<gene>
    <name evidence="1" type="ORF">SAMN05444320_103345</name>
</gene>
<dbReference type="EMBL" id="FQVN01000003">
    <property type="protein sequence ID" value="SHF36069.1"/>
    <property type="molecule type" value="Genomic_DNA"/>
</dbReference>
<dbReference type="AlphaFoldDB" id="A0A1M5B0T5"/>
<dbReference type="SUPFAM" id="SSF56784">
    <property type="entry name" value="HAD-like"/>
    <property type="match status" value="1"/>
</dbReference>
<sequence>MIGETPHRLVLWDIDLTLVDSARQGVAWYTAALRRLTGLELRHAPTFAGRTERAITTELFTTHGLATGNGLVEAFFAELVAVAAEQADLLAERGRALPGAGSALSTLAALPGVVQSVVTGNLPAIARQKLRTFGLDEHIDFSIGGYGDLSEDRRDLVAAAITAASAERETPYAGAAVVVVGDTPDDVVGALRNNAVAVGVATGRSTADELDAAGAHVVLPDLTDTDAVLDAVFGPAA</sequence>
<dbReference type="GO" id="GO:0006281">
    <property type="term" value="P:DNA repair"/>
    <property type="evidence" value="ECO:0007669"/>
    <property type="project" value="TreeGrafter"/>
</dbReference>
<dbReference type="InterPro" id="IPR023214">
    <property type="entry name" value="HAD_sf"/>
</dbReference>
<dbReference type="GO" id="GO:0005829">
    <property type="term" value="C:cytosol"/>
    <property type="evidence" value="ECO:0007669"/>
    <property type="project" value="TreeGrafter"/>
</dbReference>
<dbReference type="PANTHER" id="PTHR43434:SF1">
    <property type="entry name" value="PHOSPHOGLYCOLATE PHOSPHATASE"/>
    <property type="match status" value="1"/>
</dbReference>
<keyword evidence="2" id="KW-1185">Reference proteome</keyword>
<dbReference type="InterPro" id="IPR023198">
    <property type="entry name" value="PGP-like_dom2"/>
</dbReference>